<reference evidence="2" key="1">
    <citation type="submission" date="2019-10" db="EMBL/GenBank/DDBJ databases">
        <title>Corvus moneduloides (New Caledonian crow) genome, bCorMon1, primary haplotype.</title>
        <authorList>
            <person name="Rutz C."/>
            <person name="Fungtammasan C."/>
            <person name="Mountcastle J."/>
            <person name="Formenti G."/>
            <person name="Chow W."/>
            <person name="Howe K."/>
            <person name="Steele M.P."/>
            <person name="Fernandes J."/>
            <person name="Gilbert M.T.P."/>
            <person name="Fedrigo O."/>
            <person name="Jarvis E.D."/>
            <person name="Gemmell N."/>
        </authorList>
    </citation>
    <scope>NUCLEOTIDE SEQUENCE [LARGE SCALE GENOMIC DNA]</scope>
</reference>
<keyword evidence="2" id="KW-1185">Reference proteome</keyword>
<dbReference type="Proteomes" id="UP000694553">
    <property type="component" value="Unassembled WGS sequence"/>
</dbReference>
<dbReference type="Ensembl" id="ENSCMUT00000037297.1">
    <property type="protein sequence ID" value="ENSCMUP00000029541.1"/>
    <property type="gene ID" value="ENSCMUG00000018873.1"/>
</dbReference>
<reference evidence="1" key="2">
    <citation type="submission" date="2025-08" db="UniProtKB">
        <authorList>
            <consortium name="Ensembl"/>
        </authorList>
    </citation>
    <scope>IDENTIFICATION</scope>
</reference>
<sequence length="262" mass="26431">SEQMAFFSLLLQGEEAGVGVGMIPTHPKSCRGAGVGVGMIPTHPKNCRGAGVGVGMIPTHPKSCRGAGSGLGMIPTHLKSCRGAGVGVGMIPTHPKSCRGAGVGVGMIPTHPKSCRGAGVGVGMIPTHPKSCRGAGTGVGMIPTHSKSCRGAGVGPSPAHPFPFPRGFGCSAALSKGLGPPDLPPAWPRCPFLMSPTHRAESWGVEWGQGCGVARGGCILESDKDLILILGAALGGFVHFLVPFWGTNPTVASQQSQTGASH</sequence>
<name>A0A8U7P7Z0_CORMO</name>
<reference evidence="1" key="3">
    <citation type="submission" date="2025-09" db="UniProtKB">
        <authorList>
            <consortium name="Ensembl"/>
        </authorList>
    </citation>
    <scope>IDENTIFICATION</scope>
</reference>
<evidence type="ECO:0000313" key="2">
    <source>
        <dbReference type="Proteomes" id="UP000694553"/>
    </source>
</evidence>
<organism evidence="1 2">
    <name type="scientific">Corvus moneduloides</name>
    <name type="common">New Caledonian crow</name>
    <dbReference type="NCBI Taxonomy" id="1196302"/>
    <lineage>
        <taxon>Eukaryota</taxon>
        <taxon>Metazoa</taxon>
        <taxon>Chordata</taxon>
        <taxon>Craniata</taxon>
        <taxon>Vertebrata</taxon>
        <taxon>Euteleostomi</taxon>
        <taxon>Archelosauria</taxon>
        <taxon>Archosauria</taxon>
        <taxon>Dinosauria</taxon>
        <taxon>Saurischia</taxon>
        <taxon>Theropoda</taxon>
        <taxon>Coelurosauria</taxon>
        <taxon>Aves</taxon>
        <taxon>Neognathae</taxon>
        <taxon>Neoaves</taxon>
        <taxon>Telluraves</taxon>
        <taxon>Australaves</taxon>
        <taxon>Passeriformes</taxon>
        <taxon>Corvoidea</taxon>
        <taxon>Corvidae</taxon>
        <taxon>Corvus</taxon>
    </lineage>
</organism>
<evidence type="ECO:0000313" key="1">
    <source>
        <dbReference type="Ensembl" id="ENSCMUP00000029541.1"/>
    </source>
</evidence>
<proteinExistence type="predicted"/>
<accession>A0A8U7P7Z0</accession>
<protein>
    <submittedName>
        <fullName evidence="1">Uncharacterized protein</fullName>
    </submittedName>
</protein>
<dbReference type="AlphaFoldDB" id="A0A8U7P7Z0"/>